<dbReference type="AlphaFoldDB" id="A0A3M2L3F6"/>
<organism evidence="2 3">
    <name type="scientific">Streptomyces triticirhizae</name>
    <dbReference type="NCBI Taxonomy" id="2483353"/>
    <lineage>
        <taxon>Bacteria</taxon>
        <taxon>Bacillati</taxon>
        <taxon>Actinomycetota</taxon>
        <taxon>Actinomycetes</taxon>
        <taxon>Kitasatosporales</taxon>
        <taxon>Streptomycetaceae</taxon>
        <taxon>Streptomyces</taxon>
    </lineage>
</organism>
<comment type="caution">
    <text evidence="2">The sequence shown here is derived from an EMBL/GenBank/DDBJ whole genome shotgun (WGS) entry which is preliminary data.</text>
</comment>
<dbReference type="Proteomes" id="UP000278673">
    <property type="component" value="Unassembled WGS sequence"/>
</dbReference>
<protein>
    <submittedName>
        <fullName evidence="2">Uncharacterized protein</fullName>
    </submittedName>
</protein>
<feature type="non-terminal residue" evidence="2">
    <location>
        <position position="1"/>
    </location>
</feature>
<feature type="region of interest" description="Disordered" evidence="1">
    <location>
        <begin position="1"/>
        <end position="59"/>
    </location>
</feature>
<evidence type="ECO:0000313" key="3">
    <source>
        <dbReference type="Proteomes" id="UP000278673"/>
    </source>
</evidence>
<evidence type="ECO:0000256" key="1">
    <source>
        <dbReference type="SAM" id="MobiDB-lite"/>
    </source>
</evidence>
<proteinExistence type="predicted"/>
<dbReference type="EMBL" id="RFFJ01000220">
    <property type="protein sequence ID" value="RMI31516.1"/>
    <property type="molecule type" value="Genomic_DNA"/>
</dbReference>
<reference evidence="2 3" key="1">
    <citation type="submission" date="2018-10" db="EMBL/GenBank/DDBJ databases">
        <title>Isolation, diversity and antifungal activity of actinobacteria from wheat.</title>
        <authorList>
            <person name="Han C."/>
        </authorList>
    </citation>
    <scope>NUCLEOTIDE SEQUENCE [LARGE SCALE GENOMIC DNA]</scope>
    <source>
        <strain evidence="2 3">NEAU-YY642</strain>
    </source>
</reference>
<keyword evidence="3" id="KW-1185">Reference proteome</keyword>
<name>A0A3M2L3F6_9ACTN</name>
<feature type="region of interest" description="Disordered" evidence="1">
    <location>
        <begin position="240"/>
        <end position="267"/>
    </location>
</feature>
<sequence length="267" mass="28394">DRHRLAVDDAAEAEERAAREAAARARAEEERARAEAEERARAEAERAAREAEERAEREAVLAEERAEELAEAADRLDVVRRGLLDAIGDAVDFDEPALAEELRAALARADEALAAGEAGPASAAVAAVEELLPRAEARLDDLLLAHERRAALARALQEAMAGHGFTFTGGGEVPGQLLLRFERMNGAVYETAIRVDESGQAALSYAIDGEPGIPDGPNPVATCSTEELLDGVHAELATEDFLPGELDWDGKPPRGGGRSLPGQGRAR</sequence>
<evidence type="ECO:0000313" key="2">
    <source>
        <dbReference type="EMBL" id="RMI31516.1"/>
    </source>
</evidence>
<gene>
    <name evidence="2" type="ORF">EBN88_25920</name>
</gene>
<accession>A0A3M2L3F6</accession>